<keyword evidence="3" id="KW-0808">Transferase</keyword>
<feature type="domain" description="Glycosyl transferase family 1" evidence="1">
    <location>
        <begin position="186"/>
        <end position="336"/>
    </location>
</feature>
<accession>A0ABQ1YWF4</accession>
<name>A0ABQ1YWF4_9BACT</name>
<dbReference type="Pfam" id="PF13439">
    <property type="entry name" value="Glyco_transf_4"/>
    <property type="match status" value="1"/>
</dbReference>
<dbReference type="PANTHER" id="PTHR12526">
    <property type="entry name" value="GLYCOSYLTRANSFERASE"/>
    <property type="match status" value="1"/>
</dbReference>
<dbReference type="InterPro" id="IPR028098">
    <property type="entry name" value="Glyco_trans_4-like_N"/>
</dbReference>
<evidence type="ECO:0000313" key="4">
    <source>
        <dbReference type="Proteomes" id="UP000600214"/>
    </source>
</evidence>
<gene>
    <name evidence="3" type="primary">rfaG</name>
    <name evidence="3" type="ORF">GCM10007423_35440</name>
</gene>
<evidence type="ECO:0000259" key="2">
    <source>
        <dbReference type="Pfam" id="PF13439"/>
    </source>
</evidence>
<evidence type="ECO:0000259" key="1">
    <source>
        <dbReference type="Pfam" id="PF00534"/>
    </source>
</evidence>
<dbReference type="RefSeq" id="WP_188934475.1">
    <property type="nucleotide sequence ID" value="NZ_BMIA01000002.1"/>
</dbReference>
<keyword evidence="4" id="KW-1185">Reference proteome</keyword>
<evidence type="ECO:0000313" key="3">
    <source>
        <dbReference type="EMBL" id="GGH40413.1"/>
    </source>
</evidence>
<proteinExistence type="predicted"/>
<dbReference type="Proteomes" id="UP000600214">
    <property type="component" value="Unassembled WGS sequence"/>
</dbReference>
<protein>
    <submittedName>
        <fullName evidence="3">Glycosyl transferase</fullName>
    </submittedName>
</protein>
<dbReference type="EMBL" id="BMIA01000002">
    <property type="protein sequence ID" value="GGH40413.1"/>
    <property type="molecule type" value="Genomic_DNA"/>
</dbReference>
<organism evidence="3 4">
    <name type="scientific">Dyadobacter endophyticus</name>
    <dbReference type="NCBI Taxonomy" id="1749036"/>
    <lineage>
        <taxon>Bacteria</taxon>
        <taxon>Pseudomonadati</taxon>
        <taxon>Bacteroidota</taxon>
        <taxon>Cytophagia</taxon>
        <taxon>Cytophagales</taxon>
        <taxon>Spirosomataceae</taxon>
        <taxon>Dyadobacter</taxon>
    </lineage>
</organism>
<comment type="caution">
    <text evidence="3">The sequence shown here is derived from an EMBL/GenBank/DDBJ whole genome shotgun (WGS) entry which is preliminary data.</text>
</comment>
<sequence>MKVLHIINYLGRGGAEKLLVNILPVYKSLGHEVAVLQLSDAQAEPSYLKALTDQGIECLSLGTGSVYSPKHIASLIRFLRNRRFDVVHAHLFPSLYWTAIASKFIGYKPALVFTEHNTQNKRAGRAYLRPIEKWMYSHFNRIVAITPKVKSFLEGRVCPAEQITVIRNGVDIDSFQNAETYHKSFWTKEFDLPPNAITLMMTARIQYPKDHRTLIDALKFLPSHFYLFIAGDGPDRAATERYADENHLHNNVFFLGFRNDIPRLMKSVDINILSSAYEGMSGVALEALAAGKPFLGSDVPGINDVVPTAEMLFPAGEAKVLSEKIALVSALNEAQHSALIATGLAHASRNSLMQMARNHVDLYTELLSYKR</sequence>
<dbReference type="Pfam" id="PF00534">
    <property type="entry name" value="Glycos_transf_1"/>
    <property type="match status" value="1"/>
</dbReference>
<dbReference type="GO" id="GO:0016740">
    <property type="term" value="F:transferase activity"/>
    <property type="evidence" value="ECO:0007669"/>
    <property type="project" value="UniProtKB-KW"/>
</dbReference>
<dbReference type="Gene3D" id="3.40.50.2000">
    <property type="entry name" value="Glycogen Phosphorylase B"/>
    <property type="match status" value="2"/>
</dbReference>
<reference evidence="4" key="1">
    <citation type="journal article" date="2019" name="Int. J. Syst. Evol. Microbiol.">
        <title>The Global Catalogue of Microorganisms (GCM) 10K type strain sequencing project: providing services to taxonomists for standard genome sequencing and annotation.</title>
        <authorList>
            <consortium name="The Broad Institute Genomics Platform"/>
            <consortium name="The Broad Institute Genome Sequencing Center for Infectious Disease"/>
            <person name="Wu L."/>
            <person name="Ma J."/>
        </authorList>
    </citation>
    <scope>NUCLEOTIDE SEQUENCE [LARGE SCALE GENOMIC DNA]</scope>
    <source>
        <strain evidence="4">CGMCC 1.15288</strain>
    </source>
</reference>
<dbReference type="SUPFAM" id="SSF53756">
    <property type="entry name" value="UDP-Glycosyltransferase/glycogen phosphorylase"/>
    <property type="match status" value="1"/>
</dbReference>
<dbReference type="InterPro" id="IPR001296">
    <property type="entry name" value="Glyco_trans_1"/>
</dbReference>
<feature type="domain" description="Glycosyltransferase subfamily 4-like N-terminal" evidence="2">
    <location>
        <begin position="13"/>
        <end position="173"/>
    </location>
</feature>